<dbReference type="InterPro" id="IPR000305">
    <property type="entry name" value="GIY-YIG_endonuc"/>
</dbReference>
<keyword evidence="3" id="KW-1185">Reference proteome</keyword>
<feature type="domain" description="GIY-YIG" evidence="1">
    <location>
        <begin position="3"/>
        <end position="86"/>
    </location>
</feature>
<evidence type="ECO:0000259" key="1">
    <source>
        <dbReference type="PROSITE" id="PS50164"/>
    </source>
</evidence>
<comment type="caution">
    <text evidence="2">The sequence shown here is derived from an EMBL/GenBank/DDBJ whole genome shotgun (WGS) entry which is preliminary data.</text>
</comment>
<dbReference type="Proteomes" id="UP000679749">
    <property type="component" value="Unassembled WGS sequence"/>
</dbReference>
<evidence type="ECO:0000313" key="3">
    <source>
        <dbReference type="Proteomes" id="UP000679749"/>
    </source>
</evidence>
<dbReference type="SMART" id="SM00465">
    <property type="entry name" value="GIYc"/>
    <property type="match status" value="1"/>
</dbReference>
<dbReference type="Gene3D" id="3.40.1440.10">
    <property type="entry name" value="GIY-YIG endonuclease"/>
    <property type="match status" value="1"/>
</dbReference>
<reference evidence="2" key="1">
    <citation type="submission" date="2021-05" db="EMBL/GenBank/DDBJ databases">
        <title>Novel Bacillus species.</title>
        <authorList>
            <person name="Liu G."/>
        </authorList>
    </citation>
    <scope>NUCLEOTIDE SEQUENCE</scope>
    <source>
        <strain evidence="2">FJAT-49825</strain>
    </source>
</reference>
<proteinExistence type="predicted"/>
<dbReference type="InterPro" id="IPR035901">
    <property type="entry name" value="GIY-YIG_endonuc_sf"/>
</dbReference>
<dbReference type="RefSeq" id="WP_213117735.1">
    <property type="nucleotide sequence ID" value="NZ_JAGYPF010000002.1"/>
</dbReference>
<dbReference type="EMBL" id="JAGYPF010000002">
    <property type="protein sequence ID" value="MBS4213236.1"/>
    <property type="molecule type" value="Genomic_DNA"/>
</dbReference>
<evidence type="ECO:0000313" key="2">
    <source>
        <dbReference type="EMBL" id="MBS4213236.1"/>
    </source>
</evidence>
<accession>A0A942U6C0</accession>
<organism evidence="2 3">
    <name type="scientific">Neobacillus rhizophilus</name>
    <dbReference type="NCBI Taxonomy" id="2833579"/>
    <lineage>
        <taxon>Bacteria</taxon>
        <taxon>Bacillati</taxon>
        <taxon>Bacillota</taxon>
        <taxon>Bacilli</taxon>
        <taxon>Bacillales</taxon>
        <taxon>Bacillaceae</taxon>
        <taxon>Neobacillus</taxon>
    </lineage>
</organism>
<dbReference type="AlphaFoldDB" id="A0A942U6C0"/>
<dbReference type="PROSITE" id="PS50164">
    <property type="entry name" value="GIY_YIG"/>
    <property type="match status" value="1"/>
</dbReference>
<protein>
    <submittedName>
        <fullName evidence="2">GIY-YIG nuclease family protein</fullName>
    </submittedName>
</protein>
<name>A0A942U6C0_9BACI</name>
<sequence length="163" mass="19464">MNKKSGLYFFHLKGGLKYVGKTDNFWKRFYSGYLKEESSQHCNPKLMQLVKKVPNDIEVIFKPLAKDELKEEESRFIQEWIPQFNKTENPRYEIRSIQRVIGRIVNETDREWTFSAMREDLIIKWRGEVSVERIDEALANRTGNLSRYCKTNPKKQTLMPKKK</sequence>
<gene>
    <name evidence="2" type="ORF">KHA99_12325</name>
</gene>
<dbReference type="SUPFAM" id="SSF82771">
    <property type="entry name" value="GIY-YIG endonuclease"/>
    <property type="match status" value="1"/>
</dbReference>